<dbReference type="EMBL" id="MU154526">
    <property type="protein sequence ID" value="KAF9500806.1"/>
    <property type="molecule type" value="Genomic_DNA"/>
</dbReference>
<feature type="non-terminal residue" evidence="1">
    <location>
        <position position="1"/>
    </location>
</feature>
<feature type="non-terminal residue" evidence="1">
    <location>
        <position position="109"/>
    </location>
</feature>
<reference evidence="1" key="1">
    <citation type="submission" date="2020-11" db="EMBL/GenBank/DDBJ databases">
        <authorList>
            <consortium name="DOE Joint Genome Institute"/>
            <person name="Ahrendt S."/>
            <person name="Riley R."/>
            <person name="Andreopoulos W."/>
            <person name="Labutti K."/>
            <person name="Pangilinan J."/>
            <person name="Ruiz-Duenas F.J."/>
            <person name="Barrasa J.M."/>
            <person name="Sanchez-Garcia M."/>
            <person name="Camarero S."/>
            <person name="Miyauchi S."/>
            <person name="Serrano A."/>
            <person name="Linde D."/>
            <person name="Babiker R."/>
            <person name="Drula E."/>
            <person name="Ayuso-Fernandez I."/>
            <person name="Pacheco R."/>
            <person name="Padilla G."/>
            <person name="Ferreira P."/>
            <person name="Barriuso J."/>
            <person name="Kellner H."/>
            <person name="Castanera R."/>
            <person name="Alfaro M."/>
            <person name="Ramirez L."/>
            <person name="Pisabarro A.G."/>
            <person name="Kuo A."/>
            <person name="Tritt A."/>
            <person name="Lipzen A."/>
            <person name="He G."/>
            <person name="Yan M."/>
            <person name="Ng V."/>
            <person name="Cullen D."/>
            <person name="Martin F."/>
            <person name="Rosso M.-N."/>
            <person name="Henrissat B."/>
            <person name="Hibbett D."/>
            <person name="Martinez A.T."/>
            <person name="Grigoriev I.V."/>
        </authorList>
    </citation>
    <scope>NUCLEOTIDE SEQUENCE</scope>
    <source>
        <strain evidence="1">ATCC 90797</strain>
    </source>
</reference>
<organism evidence="1 2">
    <name type="scientific">Pleurotus eryngii</name>
    <name type="common">Boletus of the steppes</name>
    <dbReference type="NCBI Taxonomy" id="5323"/>
    <lineage>
        <taxon>Eukaryota</taxon>
        <taxon>Fungi</taxon>
        <taxon>Dikarya</taxon>
        <taxon>Basidiomycota</taxon>
        <taxon>Agaricomycotina</taxon>
        <taxon>Agaricomycetes</taxon>
        <taxon>Agaricomycetidae</taxon>
        <taxon>Agaricales</taxon>
        <taxon>Pleurotineae</taxon>
        <taxon>Pleurotaceae</taxon>
        <taxon>Pleurotus</taxon>
    </lineage>
</organism>
<dbReference type="AlphaFoldDB" id="A0A9P6AB78"/>
<dbReference type="Proteomes" id="UP000807025">
    <property type="component" value="Unassembled WGS sequence"/>
</dbReference>
<sequence>TYQVDLPARLKQRGVHNAFCASLLHAHVSSDDRLFPGRLDNQLGEDEGETESEWAVQRITNHHGSHTDAMFQVKWTLGDVTWLPYHQISHLQALDTYLEAVGMTDICKL</sequence>
<proteinExistence type="predicted"/>
<dbReference type="OrthoDB" id="3211671at2759"/>
<comment type="caution">
    <text evidence="1">The sequence shown here is derived from an EMBL/GenBank/DDBJ whole genome shotgun (WGS) entry which is preliminary data.</text>
</comment>
<accession>A0A9P6AB78</accession>
<dbReference type="InterPro" id="IPR016197">
    <property type="entry name" value="Chromo-like_dom_sf"/>
</dbReference>
<evidence type="ECO:0008006" key="3">
    <source>
        <dbReference type="Google" id="ProtNLM"/>
    </source>
</evidence>
<gene>
    <name evidence="1" type="ORF">BDN71DRAFT_1348206</name>
</gene>
<keyword evidence="2" id="KW-1185">Reference proteome</keyword>
<dbReference type="SUPFAM" id="SSF54160">
    <property type="entry name" value="Chromo domain-like"/>
    <property type="match status" value="1"/>
</dbReference>
<name>A0A9P6AB78_PLEER</name>
<evidence type="ECO:0000313" key="1">
    <source>
        <dbReference type="EMBL" id="KAF9500806.1"/>
    </source>
</evidence>
<protein>
    <recommendedName>
        <fullName evidence="3">Chromo domain-containing protein</fullName>
    </recommendedName>
</protein>
<evidence type="ECO:0000313" key="2">
    <source>
        <dbReference type="Proteomes" id="UP000807025"/>
    </source>
</evidence>